<dbReference type="EMBL" id="BLLS01000276">
    <property type="protein sequence ID" value="GFH88643.1"/>
    <property type="molecule type" value="Genomic_DNA"/>
</dbReference>
<dbReference type="AlphaFoldDB" id="A0A7J0A8A8"/>
<name>A0A7J0A8A8_9BACE</name>
<organism evidence="1 2">
    <name type="scientific">Bacteroides acidifaciens</name>
    <dbReference type="NCBI Taxonomy" id="85831"/>
    <lineage>
        <taxon>Bacteria</taxon>
        <taxon>Pseudomonadati</taxon>
        <taxon>Bacteroidota</taxon>
        <taxon>Bacteroidia</taxon>
        <taxon>Bacteroidales</taxon>
        <taxon>Bacteroidaceae</taxon>
        <taxon>Bacteroides</taxon>
    </lineage>
</organism>
<comment type="caution">
    <text evidence="1">The sequence shown here is derived from an EMBL/GenBank/DDBJ whole genome shotgun (WGS) entry which is preliminary data.</text>
</comment>
<dbReference type="Proteomes" id="UP000491181">
    <property type="component" value="Unassembled WGS sequence"/>
</dbReference>
<reference evidence="1 2" key="1">
    <citation type="journal article" date="2020" name="Microbiome">
        <title>Single-cell genomics of uncultured bacteria reveals dietary fiber responders in the mouse gut microbiota.</title>
        <authorList>
            <person name="Chijiiwa R."/>
            <person name="Hosokawa M."/>
            <person name="Kogawa M."/>
            <person name="Nishikawa Y."/>
            <person name="Ide K."/>
            <person name="Sakanashi C."/>
            <person name="Takahashi K."/>
            <person name="Takeyama H."/>
        </authorList>
    </citation>
    <scope>NUCLEOTIDE SEQUENCE [LARGE SCALE GENOMIC DNA]</scope>
    <source>
        <strain evidence="1">IMSAGC_001</strain>
    </source>
</reference>
<accession>A0A7J0A8A8</accession>
<proteinExistence type="predicted"/>
<protein>
    <submittedName>
        <fullName evidence="1">Uncharacterized protein</fullName>
    </submittedName>
</protein>
<gene>
    <name evidence="1" type="ORF">IMSAGC001_04087</name>
</gene>
<sequence length="139" mass="16178">MLPFPHEAVNHRMKKNLTWLIRFCWHPTSILYGYENGSFPLTTFPLENRLVCQKKIDTGNLGIGISAHNVRNHVNPSQRLYLLLSVSEKDSGTRLYQVLLLLLSILFLAGIQNRKIHFFHIPYGYYYKKTEIKDKETGS</sequence>
<evidence type="ECO:0000313" key="2">
    <source>
        <dbReference type="Proteomes" id="UP000491181"/>
    </source>
</evidence>
<evidence type="ECO:0000313" key="1">
    <source>
        <dbReference type="EMBL" id="GFH88643.1"/>
    </source>
</evidence>